<dbReference type="Pfam" id="PF12741">
    <property type="entry name" value="SusD-like"/>
    <property type="match status" value="1"/>
</dbReference>
<sequence>MKRLKFFTIPALLLVMTICFNACTDGFEELNTDKSKLTSLDAAGVGNAFAAAQYRSIQASWQTFQSLFADLQSQFFANTAVNFPSDRNVMVGGWLNGAWNGFYGNAISPMLGVLESTRPGGASENAAVYAMMNIWKVQMFLPRTDYWGPIPYSQVGNGEKSVAYDSQESIYKDFLKLLKEGAASLQAFEGKNVLGSNDQVYGGNVDKWILFANTMRLRVAMRMSKVEPALAKSEAESAAAGGLLSTNDHDAFLTVTQNSLNPMAQATAWNEFRMSAAMESTLKGYNDPRMSKYYAPVPGTNTFKGLRNGFSQAELGNDLNAPGNNSNVNDRFLPDNQFTTPFLIMNAAEAHFLKAEGALKGWNMGPGTAKEFYEKGIETSMKQWGITDAAAIQAYINGTTTPIALDAGHAVKSAPVSDIPVKWAATPEKQLQQVITQKWLSLYPNGHEAWAEYRRTGYPKLYPRINSENPEVPADAVVRRTPYTQGESNTNAPGVESGIKLLGGPDNSATRLWWDKQ</sequence>
<dbReference type="EMBL" id="BMXF01000003">
    <property type="protein sequence ID" value="GHB77812.1"/>
    <property type="molecule type" value="Genomic_DNA"/>
</dbReference>
<evidence type="ECO:0008006" key="5">
    <source>
        <dbReference type="Google" id="ProtNLM"/>
    </source>
</evidence>
<dbReference type="InterPro" id="IPR024302">
    <property type="entry name" value="SusD-like"/>
</dbReference>
<feature type="region of interest" description="Disordered" evidence="1">
    <location>
        <begin position="483"/>
        <end position="503"/>
    </location>
</feature>
<keyword evidence="4" id="KW-1185">Reference proteome</keyword>
<evidence type="ECO:0000313" key="3">
    <source>
        <dbReference type="EMBL" id="GHB77812.1"/>
    </source>
</evidence>
<dbReference type="Gene3D" id="1.25.40.390">
    <property type="match status" value="1"/>
</dbReference>
<accession>A0A8J3D5N4</accession>
<feature type="chain" id="PRO_5035307600" description="SusD/RagB family nutrient-binding outer membrane lipoprotein" evidence="2">
    <location>
        <begin position="23"/>
        <end position="517"/>
    </location>
</feature>
<evidence type="ECO:0000313" key="4">
    <source>
        <dbReference type="Proteomes" id="UP000598271"/>
    </source>
</evidence>
<proteinExistence type="predicted"/>
<name>A0A8J3D5N4_9BACT</name>
<dbReference type="RefSeq" id="WP_189565807.1">
    <property type="nucleotide sequence ID" value="NZ_BMXF01000003.1"/>
</dbReference>
<comment type="caution">
    <text evidence="3">The sequence shown here is derived from an EMBL/GenBank/DDBJ whole genome shotgun (WGS) entry which is preliminary data.</text>
</comment>
<protein>
    <recommendedName>
        <fullName evidence="5">SusD/RagB family nutrient-binding outer membrane lipoprotein</fullName>
    </recommendedName>
</protein>
<reference evidence="3 4" key="1">
    <citation type="journal article" date="2014" name="Int. J. Syst. Evol. Microbiol.">
        <title>Complete genome sequence of Corynebacterium casei LMG S-19264T (=DSM 44701T), isolated from a smear-ripened cheese.</title>
        <authorList>
            <consortium name="US DOE Joint Genome Institute (JGI-PGF)"/>
            <person name="Walter F."/>
            <person name="Albersmeier A."/>
            <person name="Kalinowski J."/>
            <person name="Ruckert C."/>
        </authorList>
    </citation>
    <scope>NUCLEOTIDE SEQUENCE [LARGE SCALE GENOMIC DNA]</scope>
    <source>
        <strain evidence="3 4">KCTC 12866</strain>
    </source>
</reference>
<evidence type="ECO:0000256" key="2">
    <source>
        <dbReference type="SAM" id="SignalP"/>
    </source>
</evidence>
<feature type="signal peptide" evidence="2">
    <location>
        <begin position="1"/>
        <end position="22"/>
    </location>
</feature>
<organism evidence="3 4">
    <name type="scientific">Persicitalea jodogahamensis</name>
    <dbReference type="NCBI Taxonomy" id="402147"/>
    <lineage>
        <taxon>Bacteria</taxon>
        <taxon>Pseudomonadati</taxon>
        <taxon>Bacteroidota</taxon>
        <taxon>Cytophagia</taxon>
        <taxon>Cytophagales</taxon>
        <taxon>Spirosomataceae</taxon>
        <taxon>Persicitalea</taxon>
    </lineage>
</organism>
<dbReference type="Proteomes" id="UP000598271">
    <property type="component" value="Unassembled WGS sequence"/>
</dbReference>
<dbReference type="InterPro" id="IPR011990">
    <property type="entry name" value="TPR-like_helical_dom_sf"/>
</dbReference>
<gene>
    <name evidence="3" type="ORF">GCM10007390_35000</name>
</gene>
<keyword evidence="2" id="KW-0732">Signal</keyword>
<evidence type="ECO:0000256" key="1">
    <source>
        <dbReference type="SAM" id="MobiDB-lite"/>
    </source>
</evidence>
<dbReference type="AlphaFoldDB" id="A0A8J3D5N4"/>
<dbReference type="SUPFAM" id="SSF48452">
    <property type="entry name" value="TPR-like"/>
    <property type="match status" value="1"/>
</dbReference>
<feature type="compositionally biased region" description="Polar residues" evidence="1">
    <location>
        <begin position="483"/>
        <end position="492"/>
    </location>
</feature>